<evidence type="ECO:0000256" key="6">
    <source>
        <dbReference type="NCBIfam" id="TIGR01068"/>
    </source>
</evidence>
<dbReference type="FunFam" id="3.40.30.10:FF:000001">
    <property type="entry name" value="Thioredoxin"/>
    <property type="match status" value="1"/>
</dbReference>
<name>A0A212JS72_9BACT</name>
<sequence>MKNRILFSILSIALLGIFTLTSIDVSGETKDEPKGKSPIVTLSASNYESETAKGLVFVDFWAAWCGPCRRMAPILDEIATEYKDSVKIGKVNVDNYKKFSIDKGIQALPTIVVYKDGKEVDRIMGLVSKDKLVEVIKEYSAKKAN</sequence>
<comment type="similarity">
    <text evidence="1">Belongs to the thioredoxin family.</text>
</comment>
<dbReference type="PANTHER" id="PTHR45663:SF11">
    <property type="entry name" value="GEO12009P1"/>
    <property type="match status" value="1"/>
</dbReference>
<dbReference type="SUPFAM" id="SSF52833">
    <property type="entry name" value="Thioredoxin-like"/>
    <property type="match status" value="1"/>
</dbReference>
<dbReference type="PANTHER" id="PTHR45663">
    <property type="entry name" value="GEO12009P1"/>
    <property type="match status" value="1"/>
</dbReference>
<dbReference type="AlphaFoldDB" id="A0A212JS72"/>
<dbReference type="RefSeq" id="WP_296942005.1">
    <property type="nucleotide sequence ID" value="NZ_LT599032.1"/>
</dbReference>
<dbReference type="GO" id="GO:0005737">
    <property type="term" value="C:cytoplasm"/>
    <property type="evidence" value="ECO:0007669"/>
    <property type="project" value="TreeGrafter"/>
</dbReference>
<evidence type="ECO:0000256" key="1">
    <source>
        <dbReference type="ARBA" id="ARBA00008987"/>
    </source>
</evidence>
<keyword evidence="3" id="KW-0249">Electron transport</keyword>
<dbReference type="InterPro" id="IPR005746">
    <property type="entry name" value="Thioredoxin"/>
</dbReference>
<dbReference type="InterPro" id="IPR017937">
    <property type="entry name" value="Thioredoxin_CS"/>
</dbReference>
<gene>
    <name evidence="8" type="ORF">KL86DYS1_30265</name>
</gene>
<dbReference type="PROSITE" id="PS51352">
    <property type="entry name" value="THIOREDOXIN_2"/>
    <property type="match status" value="1"/>
</dbReference>
<evidence type="ECO:0000256" key="2">
    <source>
        <dbReference type="ARBA" id="ARBA00022448"/>
    </source>
</evidence>
<evidence type="ECO:0000313" key="8">
    <source>
        <dbReference type="EMBL" id="SBW02324.1"/>
    </source>
</evidence>
<protein>
    <recommendedName>
        <fullName evidence="6">Thioredoxin</fullName>
    </recommendedName>
</protein>
<evidence type="ECO:0000256" key="5">
    <source>
        <dbReference type="ARBA" id="ARBA00023284"/>
    </source>
</evidence>
<keyword evidence="4" id="KW-1015">Disulfide bond</keyword>
<dbReference type="PRINTS" id="PR00421">
    <property type="entry name" value="THIOREDOXIN"/>
</dbReference>
<dbReference type="Pfam" id="PF00085">
    <property type="entry name" value="Thioredoxin"/>
    <property type="match status" value="1"/>
</dbReference>
<evidence type="ECO:0000259" key="7">
    <source>
        <dbReference type="PROSITE" id="PS51352"/>
    </source>
</evidence>
<evidence type="ECO:0000256" key="3">
    <source>
        <dbReference type="ARBA" id="ARBA00022982"/>
    </source>
</evidence>
<dbReference type="CDD" id="cd02947">
    <property type="entry name" value="TRX_family"/>
    <property type="match status" value="1"/>
</dbReference>
<dbReference type="InterPro" id="IPR013766">
    <property type="entry name" value="Thioredoxin_domain"/>
</dbReference>
<dbReference type="Gene3D" id="3.40.30.10">
    <property type="entry name" value="Glutaredoxin"/>
    <property type="match status" value="1"/>
</dbReference>
<reference evidence="8" key="1">
    <citation type="submission" date="2016-04" db="EMBL/GenBank/DDBJ databases">
        <authorList>
            <person name="Evans L.H."/>
            <person name="Alamgir A."/>
            <person name="Owens N."/>
            <person name="Weber N.D."/>
            <person name="Virtaneva K."/>
            <person name="Barbian K."/>
            <person name="Babar A."/>
            <person name="Rosenke K."/>
        </authorList>
    </citation>
    <scope>NUCLEOTIDE SEQUENCE</scope>
    <source>
        <strain evidence="8">86-1</strain>
    </source>
</reference>
<proteinExistence type="inferred from homology"/>
<dbReference type="GO" id="GO:0015035">
    <property type="term" value="F:protein-disulfide reductase activity"/>
    <property type="evidence" value="ECO:0007669"/>
    <property type="project" value="UniProtKB-UniRule"/>
</dbReference>
<organism evidence="8">
    <name type="scientific">uncultured Dysgonomonas sp</name>
    <dbReference type="NCBI Taxonomy" id="206096"/>
    <lineage>
        <taxon>Bacteria</taxon>
        <taxon>Pseudomonadati</taxon>
        <taxon>Bacteroidota</taxon>
        <taxon>Bacteroidia</taxon>
        <taxon>Bacteroidales</taxon>
        <taxon>Dysgonomonadaceae</taxon>
        <taxon>Dysgonomonas</taxon>
        <taxon>environmental samples</taxon>
    </lineage>
</organism>
<evidence type="ECO:0000256" key="4">
    <source>
        <dbReference type="ARBA" id="ARBA00023157"/>
    </source>
</evidence>
<feature type="domain" description="Thioredoxin" evidence="7">
    <location>
        <begin position="9"/>
        <end position="141"/>
    </location>
</feature>
<dbReference type="NCBIfam" id="TIGR01068">
    <property type="entry name" value="thioredoxin"/>
    <property type="match status" value="1"/>
</dbReference>
<dbReference type="EMBL" id="FLUM01000003">
    <property type="protein sequence ID" value="SBW02324.1"/>
    <property type="molecule type" value="Genomic_DNA"/>
</dbReference>
<dbReference type="InterPro" id="IPR036249">
    <property type="entry name" value="Thioredoxin-like_sf"/>
</dbReference>
<keyword evidence="5" id="KW-0676">Redox-active center</keyword>
<accession>A0A212JS72</accession>
<dbReference type="PROSITE" id="PS00194">
    <property type="entry name" value="THIOREDOXIN_1"/>
    <property type="match status" value="1"/>
</dbReference>
<keyword evidence="2" id="KW-0813">Transport</keyword>